<organism evidence="5">
    <name type="scientific">viral metagenome</name>
    <dbReference type="NCBI Taxonomy" id="1070528"/>
    <lineage>
        <taxon>unclassified sequences</taxon>
        <taxon>metagenomes</taxon>
        <taxon>organismal metagenomes</taxon>
    </lineage>
</organism>
<sequence length="910" mass="104736">MTLTVTIGKNDQTYYYNNGKRLTNSEGEKLLAKSKSKPKLDKVFFTLESYRLKELTSQISLMEKRLNNGEPETYEEYKKQNRQRMKDNLKKITRMEKIYKKSSKILSKLKNGKLEKEFSILETHRLDELISEKELIKSLLAKGEPDTFSKYQKQIISRMKDNLKRIKKTEKIYEKSYKIHNKLKGKLEQEFHILEKYRLKELLNQKSRIEKRLSKGEPDTFSKYQKQIISRMKDNLKRIKKTEKIYEQVLDNSNSSTSKCDNVVCGDNKICNPLSGRCVLMSGKIGKKILGMDCSVGSSTLTGSRKSVGSKCENVICENHKICNPSSGKCVLMSGKIGKKILNVDDSINLVPKSGKTTSCKKKKYKECKPHQYRDPVTNRCKNKEDYIRDRENTGTYKDCPDHQYRDLVTNRCKNKEGFKRDRSPKTKPRRKYSKKSRIEISSDDDRDCINRSNIKLRPHQGKVVKYMKTHDSILVVHGTGTGKTLSAVTISQCYLDEYPRRKVVFVGPTSLISNFKKELKKYGVSSDTILKKYKFYSFDTFLNITKRRPMNNVSIKDRKNIEWPMNPIPLNNKLLIVDEAHNMRNSHGSKSRAIVKASFNADKTVLLTATPFVNNIRDFIPLINMLHGSYVVGTYREYQQNVNIPDYLTKELTIDNLYSFSNLLRDKIDVVNTRDPENFPKRNDIVLEIPMTNSYYNRYVKLMQEEKFNIPLIGESFGFKDPSKFYHGYRRACQIAGPSYYSKKIEAALPILMSGKSIVYSNWRQFGVEPITDALKGANVSFRTFTGSTPVSERQGIVNDFNKGDFDVLVVTKAGGEGLDLVGVKSVVILDPTWNDAGLQQVIGRAIRYKSHESLPIEERVVNVYMLVLVAPESIKKPYSTGDQILYHIIGEKLKSEEVLMDILQTESI</sequence>
<feature type="domain" description="Helicase ATP-binding" evidence="3">
    <location>
        <begin position="465"/>
        <end position="630"/>
    </location>
</feature>
<dbReference type="InterPro" id="IPR014001">
    <property type="entry name" value="Helicase_ATP-bd"/>
</dbReference>
<evidence type="ECO:0000313" key="5">
    <source>
        <dbReference type="EMBL" id="QHU34608.1"/>
    </source>
</evidence>
<dbReference type="SMART" id="SM00490">
    <property type="entry name" value="HELICc"/>
    <property type="match status" value="1"/>
</dbReference>
<reference evidence="5" key="1">
    <citation type="journal article" date="2020" name="Nature">
        <title>Giant virus diversity and host interactions through global metagenomics.</title>
        <authorList>
            <person name="Schulz F."/>
            <person name="Roux S."/>
            <person name="Paez-Espino D."/>
            <person name="Jungbluth S."/>
            <person name="Walsh D.A."/>
            <person name="Denef V.J."/>
            <person name="McMahon K.D."/>
            <person name="Konstantinidis K.T."/>
            <person name="Eloe-Fadrosh E.A."/>
            <person name="Kyrpides N.C."/>
            <person name="Woyke T."/>
        </authorList>
    </citation>
    <scope>NUCLEOTIDE SEQUENCE</scope>
    <source>
        <strain evidence="5">GVMAG-S-1016713-169</strain>
    </source>
</reference>
<evidence type="ECO:0008006" key="6">
    <source>
        <dbReference type="Google" id="ProtNLM"/>
    </source>
</evidence>
<name>A0A6C0LX60_9ZZZZ</name>
<dbReference type="PANTHER" id="PTHR45629">
    <property type="entry name" value="SNF2/RAD54 FAMILY MEMBER"/>
    <property type="match status" value="1"/>
</dbReference>
<dbReference type="InterPro" id="IPR001650">
    <property type="entry name" value="Helicase_C-like"/>
</dbReference>
<dbReference type="InterPro" id="IPR027417">
    <property type="entry name" value="P-loop_NTPase"/>
</dbReference>
<dbReference type="CDD" id="cd18793">
    <property type="entry name" value="SF2_C_SNF"/>
    <property type="match status" value="1"/>
</dbReference>
<feature type="compositionally biased region" description="Basic and acidic residues" evidence="2">
    <location>
        <begin position="416"/>
        <end position="425"/>
    </location>
</feature>
<dbReference type="InterPro" id="IPR049730">
    <property type="entry name" value="SNF2/RAD54-like_C"/>
</dbReference>
<dbReference type="InterPro" id="IPR050496">
    <property type="entry name" value="SNF2_RAD54_helicase_repair"/>
</dbReference>
<dbReference type="SMART" id="SM00487">
    <property type="entry name" value="DEXDc"/>
    <property type="match status" value="1"/>
</dbReference>
<dbReference type="InterPro" id="IPR000330">
    <property type="entry name" value="SNF2_N"/>
</dbReference>
<feature type="region of interest" description="Disordered" evidence="2">
    <location>
        <begin position="416"/>
        <end position="438"/>
    </location>
</feature>
<dbReference type="Gene3D" id="3.40.50.300">
    <property type="entry name" value="P-loop containing nucleotide triphosphate hydrolases"/>
    <property type="match status" value="1"/>
</dbReference>
<dbReference type="EMBL" id="MN740575">
    <property type="protein sequence ID" value="QHU34608.1"/>
    <property type="molecule type" value="Genomic_DNA"/>
</dbReference>
<dbReference type="GO" id="GO:0005524">
    <property type="term" value="F:ATP binding"/>
    <property type="evidence" value="ECO:0007669"/>
    <property type="project" value="InterPro"/>
</dbReference>
<dbReference type="SUPFAM" id="SSF52540">
    <property type="entry name" value="P-loop containing nucleoside triphosphate hydrolases"/>
    <property type="match status" value="2"/>
</dbReference>
<proteinExistence type="predicted"/>
<dbReference type="PROSITE" id="PS51194">
    <property type="entry name" value="HELICASE_CTER"/>
    <property type="match status" value="1"/>
</dbReference>
<feature type="compositionally biased region" description="Basic residues" evidence="2">
    <location>
        <begin position="426"/>
        <end position="436"/>
    </location>
</feature>
<dbReference type="PANTHER" id="PTHR45629:SF7">
    <property type="entry name" value="DNA EXCISION REPAIR PROTEIN ERCC-6-RELATED"/>
    <property type="match status" value="1"/>
</dbReference>
<dbReference type="GO" id="GO:0016787">
    <property type="term" value="F:hydrolase activity"/>
    <property type="evidence" value="ECO:0007669"/>
    <property type="project" value="UniProtKB-KW"/>
</dbReference>
<dbReference type="PROSITE" id="PS51192">
    <property type="entry name" value="HELICASE_ATP_BIND_1"/>
    <property type="match status" value="1"/>
</dbReference>
<dbReference type="Gene3D" id="3.40.50.10810">
    <property type="entry name" value="Tandem AAA-ATPase domain"/>
    <property type="match status" value="1"/>
</dbReference>
<feature type="domain" description="Helicase C-terminal" evidence="4">
    <location>
        <begin position="745"/>
        <end position="906"/>
    </location>
</feature>
<keyword evidence="1" id="KW-0378">Hydrolase</keyword>
<evidence type="ECO:0000259" key="4">
    <source>
        <dbReference type="PROSITE" id="PS51194"/>
    </source>
</evidence>
<evidence type="ECO:0000259" key="3">
    <source>
        <dbReference type="PROSITE" id="PS51192"/>
    </source>
</evidence>
<evidence type="ECO:0000256" key="2">
    <source>
        <dbReference type="SAM" id="MobiDB-lite"/>
    </source>
</evidence>
<accession>A0A6C0LX60</accession>
<protein>
    <recommendedName>
        <fullName evidence="6">Helicase ATP-binding domain-containing protein</fullName>
    </recommendedName>
</protein>
<dbReference type="AlphaFoldDB" id="A0A6C0LX60"/>
<dbReference type="Pfam" id="PF00176">
    <property type="entry name" value="SNF2-rel_dom"/>
    <property type="match status" value="1"/>
</dbReference>
<dbReference type="InterPro" id="IPR038718">
    <property type="entry name" value="SNF2-like_sf"/>
</dbReference>
<dbReference type="Pfam" id="PF00271">
    <property type="entry name" value="Helicase_C"/>
    <property type="match status" value="1"/>
</dbReference>
<evidence type="ECO:0000256" key="1">
    <source>
        <dbReference type="ARBA" id="ARBA00022801"/>
    </source>
</evidence>